<reference evidence="1 2" key="1">
    <citation type="submission" date="2018-11" db="EMBL/GenBank/DDBJ databases">
        <title>Novel Erysipelotrichaceae bacterium isolated from small intestine of a swine.</title>
        <authorList>
            <person name="Kim J.S."/>
            <person name="Choe H."/>
            <person name="Lee Y.R."/>
            <person name="Kim K.M."/>
            <person name="Park D.S."/>
        </authorList>
    </citation>
    <scope>NUCLEOTIDE SEQUENCE [LARGE SCALE GENOMIC DNA]</scope>
    <source>
        <strain evidence="1 2">SG0102</strain>
    </source>
</reference>
<name>A0A3G9J5Z5_9FIRM</name>
<evidence type="ECO:0000313" key="2">
    <source>
        <dbReference type="Proteomes" id="UP000268059"/>
    </source>
</evidence>
<proteinExistence type="predicted"/>
<organism evidence="1 2">
    <name type="scientific">Intestinibaculum porci</name>
    <dbReference type="NCBI Taxonomy" id="2487118"/>
    <lineage>
        <taxon>Bacteria</taxon>
        <taxon>Bacillati</taxon>
        <taxon>Bacillota</taxon>
        <taxon>Erysipelotrichia</taxon>
        <taxon>Erysipelotrichales</taxon>
        <taxon>Erysipelotrichaceae</taxon>
        <taxon>Intestinibaculum</taxon>
    </lineage>
</organism>
<keyword evidence="2" id="KW-1185">Reference proteome</keyword>
<evidence type="ECO:0000313" key="1">
    <source>
        <dbReference type="EMBL" id="BBH26236.1"/>
    </source>
</evidence>
<protein>
    <submittedName>
        <fullName evidence="1">Uncharacterized protein</fullName>
    </submittedName>
</protein>
<dbReference type="Proteomes" id="UP000268059">
    <property type="component" value="Chromosome"/>
</dbReference>
<accession>A0A3G9J5Z5</accession>
<dbReference type="RefSeq" id="WP_157982986.1">
    <property type="nucleotide sequence ID" value="NZ_AP019309.1"/>
</dbReference>
<dbReference type="AlphaFoldDB" id="A0A3G9J5Z5"/>
<dbReference type="KEGG" id="ebm:SG0102_11700"/>
<sequence length="55" mass="6507">MRKIDDVIVRTGSMSGFDRDDLPHYLNLCCFMFNPPHEKLEKIEKLLESDYIKGF</sequence>
<dbReference type="EMBL" id="AP019309">
    <property type="protein sequence ID" value="BBH26236.1"/>
    <property type="molecule type" value="Genomic_DNA"/>
</dbReference>
<gene>
    <name evidence="1" type="ORF">SG0102_11700</name>
</gene>
<dbReference type="InParanoid" id="A0A3G9J5Z5"/>